<dbReference type="Gene3D" id="3.40.50.10320">
    <property type="entry name" value="LmbE-like"/>
    <property type="match status" value="1"/>
</dbReference>
<dbReference type="PANTHER" id="PTHR30032:SF8">
    <property type="entry name" value="GERMINATION-SPECIFIC N-ACETYLMURAMOYL-L-ALANINE AMIDASE"/>
    <property type="match status" value="1"/>
</dbReference>
<dbReference type="InterPro" id="IPR024078">
    <property type="entry name" value="LmbE-like_dom_sf"/>
</dbReference>
<evidence type="ECO:0000313" key="3">
    <source>
        <dbReference type="Proteomes" id="UP000548423"/>
    </source>
</evidence>
<dbReference type="AlphaFoldDB" id="A0A852T725"/>
<evidence type="ECO:0000256" key="1">
    <source>
        <dbReference type="ARBA" id="ARBA00001947"/>
    </source>
</evidence>
<organism evidence="2 3">
    <name type="scientific">Neobacillus niacini</name>
    <dbReference type="NCBI Taxonomy" id="86668"/>
    <lineage>
        <taxon>Bacteria</taxon>
        <taxon>Bacillati</taxon>
        <taxon>Bacillota</taxon>
        <taxon>Bacilli</taxon>
        <taxon>Bacillales</taxon>
        <taxon>Bacillaceae</taxon>
        <taxon>Neobacillus</taxon>
    </lineage>
</organism>
<sequence length="546" mass="60872">MANKLKVFSSFVIICLITLFFQYKTALAEQVRISGGDRFITAANISKAGWETAETVVLAQGLDFPDALASVPLAKKLNAPILLTRSNALPSVTIEEIKRLKAKNVMIMGGPAAVSLNIEDDLVNNLKLNVKRIGGETRYKTAEAIAAEMGQYTQVFIVNANNFPDALSIAPYAAKTGSPILLTKSDFLPMEVKQAADKAEKRYVIGGQVAVNDAIQAELNAERIAGQTRYDTSALILNTFYKIQPYLYFATGVEFTDALAGSALAAKNESGIALVRPNAIPPEIQDSLKNYQFTKTFVLGGPKAIQQDTADQLDQQVIYEIKDQSNPIIFYMPHSDDELLAAGAGIDHYLSRGFDVKVVLLTKGKASGVYQRLQSQFPELTLEEFGEARVKEFKDSLSRLEVKENNIFVYDFPDSGLTEEDVRSVIMDFENRFPNAEHRALSFEEANKDHRATGIALNNLYWEGQVKNARFYISPYLENRFIKGFYIEPIHRSRVIDAIFAYKLFNPEEGRYSIGYQSVPGMFDRLEENPVSKVHMPDKNFISEES</sequence>
<dbReference type="Pfam" id="PF02585">
    <property type="entry name" value="PIG-L"/>
    <property type="match status" value="1"/>
</dbReference>
<dbReference type="Pfam" id="PF04122">
    <property type="entry name" value="CW_binding_2"/>
    <property type="match status" value="3"/>
</dbReference>
<dbReference type="InterPro" id="IPR051922">
    <property type="entry name" value="Bact_Sporulation_Assoc"/>
</dbReference>
<name>A0A852T725_9BACI</name>
<dbReference type="PANTHER" id="PTHR30032">
    <property type="entry name" value="N-ACETYLMURAMOYL-L-ALANINE AMIDASE-RELATED"/>
    <property type="match status" value="1"/>
</dbReference>
<evidence type="ECO:0000313" key="2">
    <source>
        <dbReference type="EMBL" id="NYE03617.1"/>
    </source>
</evidence>
<protein>
    <submittedName>
        <fullName evidence="2">Cell wall-binding protein</fullName>
    </submittedName>
</protein>
<gene>
    <name evidence="2" type="ORF">F4694_000336</name>
</gene>
<comment type="cofactor">
    <cofactor evidence="1">
        <name>Zn(2+)</name>
        <dbReference type="ChEBI" id="CHEBI:29105"/>
    </cofactor>
</comment>
<dbReference type="EMBL" id="JACCBX010000001">
    <property type="protein sequence ID" value="NYE03617.1"/>
    <property type="molecule type" value="Genomic_DNA"/>
</dbReference>
<dbReference type="Gene3D" id="3.40.50.12090">
    <property type="match status" value="2"/>
</dbReference>
<reference evidence="3" key="2">
    <citation type="submission" date="2020-08" db="EMBL/GenBank/DDBJ databases">
        <title>The Agave Microbiome: Exploring the role of microbial communities in plant adaptations to desert environments.</title>
        <authorList>
            <person name="Partida-Martinez L.P."/>
        </authorList>
    </citation>
    <scope>NUCLEOTIDE SEQUENCE [LARGE SCALE GENOMIC DNA]</scope>
    <source>
        <strain evidence="3">AT2.8</strain>
    </source>
</reference>
<comment type="caution">
    <text evidence="2">The sequence shown here is derived from an EMBL/GenBank/DDBJ whole genome shotgun (WGS) entry which is preliminary data.</text>
</comment>
<proteinExistence type="predicted"/>
<accession>A0A852T725</accession>
<dbReference type="SUPFAM" id="SSF102588">
    <property type="entry name" value="LmbE-like"/>
    <property type="match status" value="1"/>
</dbReference>
<dbReference type="InterPro" id="IPR003737">
    <property type="entry name" value="GlcNAc_PI_deacetylase-related"/>
</dbReference>
<dbReference type="Proteomes" id="UP000548423">
    <property type="component" value="Unassembled WGS sequence"/>
</dbReference>
<reference evidence="3" key="1">
    <citation type="submission" date="2020-07" db="EMBL/GenBank/DDBJ databases">
        <authorList>
            <person name="Partida-Martinez L."/>
            <person name="Huntemann M."/>
            <person name="Clum A."/>
            <person name="Wang J."/>
            <person name="Palaniappan K."/>
            <person name="Ritter S."/>
            <person name="Chen I.-M."/>
            <person name="Stamatis D."/>
            <person name="Reddy T."/>
            <person name="O'Malley R."/>
            <person name="Daum C."/>
            <person name="Shapiro N."/>
            <person name="Ivanova N."/>
            <person name="Kyrpides N."/>
            <person name="Woyke T."/>
        </authorList>
    </citation>
    <scope>NUCLEOTIDE SEQUENCE [LARGE SCALE GENOMIC DNA]</scope>
    <source>
        <strain evidence="3">AT2.8</strain>
    </source>
</reference>
<dbReference type="InterPro" id="IPR007253">
    <property type="entry name" value="Cell_wall-bd_2"/>
</dbReference>